<sequence>NLNKELFLKINVVGGLIFLVVSAYSFFFSCICNDERKALSYSASLTILFFVTDMVGKLSDKLEWMRNISL</sequence>
<feature type="non-terminal residue" evidence="2">
    <location>
        <position position="70"/>
    </location>
</feature>
<feature type="transmembrane region" description="Helical" evidence="1">
    <location>
        <begin position="6"/>
        <end position="27"/>
    </location>
</feature>
<keyword evidence="1" id="KW-0812">Transmembrane</keyword>
<organism evidence="2 3">
    <name type="scientific">Bacillus wiedmannii</name>
    <dbReference type="NCBI Taxonomy" id="1890302"/>
    <lineage>
        <taxon>Bacteria</taxon>
        <taxon>Bacillati</taxon>
        <taxon>Bacillota</taxon>
        <taxon>Bacilli</taxon>
        <taxon>Bacillales</taxon>
        <taxon>Bacillaceae</taxon>
        <taxon>Bacillus</taxon>
        <taxon>Bacillus cereus group</taxon>
    </lineage>
</organism>
<evidence type="ECO:0000313" key="3">
    <source>
        <dbReference type="Proteomes" id="UP000305222"/>
    </source>
</evidence>
<protein>
    <submittedName>
        <fullName evidence="2">ABC transporter permease</fullName>
    </submittedName>
</protein>
<name>A0A4U2ZPU9_9BACI</name>
<keyword evidence="1" id="KW-1133">Transmembrane helix</keyword>
<reference evidence="2 3" key="1">
    <citation type="journal article" date="2019" name="Environ. Microbiol.">
        <title>An active ?-lactamase is a part of an orchestrated cell wall stress resistance network of Bacillus subtilis and related rhizosphere species.</title>
        <authorList>
            <person name="Bucher T."/>
            <person name="Keren-Paz A."/>
            <person name="Hausser J."/>
            <person name="Olender T."/>
            <person name="Cytryn E."/>
            <person name="Kolodkin-Gal I."/>
        </authorList>
    </citation>
    <scope>NUCLEOTIDE SEQUENCE [LARGE SCALE GENOMIC DNA]</scope>
    <source>
        <strain evidence="2 3">I5</strain>
    </source>
</reference>
<keyword evidence="1" id="KW-0472">Membrane</keyword>
<accession>A0A4U2ZPU9</accession>
<dbReference type="AlphaFoldDB" id="A0A4U2ZPU9"/>
<proteinExistence type="predicted"/>
<dbReference type="Proteomes" id="UP000305222">
    <property type="component" value="Unassembled WGS sequence"/>
</dbReference>
<feature type="transmembrane region" description="Helical" evidence="1">
    <location>
        <begin position="39"/>
        <end position="56"/>
    </location>
</feature>
<evidence type="ECO:0000313" key="2">
    <source>
        <dbReference type="EMBL" id="TKI75771.1"/>
    </source>
</evidence>
<feature type="non-terminal residue" evidence="2">
    <location>
        <position position="1"/>
    </location>
</feature>
<comment type="caution">
    <text evidence="2">The sequence shown here is derived from an EMBL/GenBank/DDBJ whole genome shotgun (WGS) entry which is preliminary data.</text>
</comment>
<gene>
    <name evidence="2" type="ORF">FC699_37800</name>
</gene>
<dbReference type="EMBL" id="SZON01003985">
    <property type="protein sequence ID" value="TKI75771.1"/>
    <property type="molecule type" value="Genomic_DNA"/>
</dbReference>
<evidence type="ECO:0000256" key="1">
    <source>
        <dbReference type="SAM" id="Phobius"/>
    </source>
</evidence>